<keyword evidence="2" id="KW-0238">DNA-binding</keyword>
<dbReference type="Pfam" id="PF12833">
    <property type="entry name" value="HTH_18"/>
    <property type="match status" value="1"/>
</dbReference>
<dbReference type="GO" id="GO:0003700">
    <property type="term" value="F:DNA-binding transcription factor activity"/>
    <property type="evidence" value="ECO:0007669"/>
    <property type="project" value="InterPro"/>
</dbReference>
<reference evidence="6" key="2">
    <citation type="journal article" date="2021" name="Sci. Rep.">
        <title>The distribution of antibiotic resistance genes in chicken gut microbiota commensals.</title>
        <authorList>
            <person name="Juricova H."/>
            <person name="Matiasovicova J."/>
            <person name="Kubasova T."/>
            <person name="Cejkova D."/>
            <person name="Rychlik I."/>
        </authorList>
    </citation>
    <scope>NUCLEOTIDE SEQUENCE</scope>
    <source>
        <strain evidence="6">An559</strain>
    </source>
</reference>
<dbReference type="Proteomes" id="UP000774750">
    <property type="component" value="Unassembled WGS sequence"/>
</dbReference>
<evidence type="ECO:0000256" key="4">
    <source>
        <dbReference type="ARBA" id="ARBA00023163"/>
    </source>
</evidence>
<dbReference type="EMBL" id="JACJKY010000021">
    <property type="protein sequence ID" value="MBM6921653.1"/>
    <property type="molecule type" value="Genomic_DNA"/>
</dbReference>
<evidence type="ECO:0000313" key="7">
    <source>
        <dbReference type="Proteomes" id="UP000774750"/>
    </source>
</evidence>
<comment type="caution">
    <text evidence="6">The sequence shown here is derived from an EMBL/GenBank/DDBJ whole genome shotgun (WGS) entry which is preliminary data.</text>
</comment>
<evidence type="ECO:0000256" key="2">
    <source>
        <dbReference type="ARBA" id="ARBA00023125"/>
    </source>
</evidence>
<dbReference type="InterPro" id="IPR050204">
    <property type="entry name" value="AraC_XylS_family_regulators"/>
</dbReference>
<dbReference type="SUPFAM" id="SSF51215">
    <property type="entry name" value="Regulatory protein AraC"/>
    <property type="match status" value="1"/>
</dbReference>
<name>A0A938X832_9FIRM</name>
<dbReference type="SUPFAM" id="SSF46689">
    <property type="entry name" value="Homeodomain-like"/>
    <property type="match status" value="2"/>
</dbReference>
<dbReference type="PROSITE" id="PS01124">
    <property type="entry name" value="HTH_ARAC_FAMILY_2"/>
    <property type="match status" value="1"/>
</dbReference>
<evidence type="ECO:0000256" key="1">
    <source>
        <dbReference type="ARBA" id="ARBA00023015"/>
    </source>
</evidence>
<dbReference type="Gene3D" id="1.10.10.60">
    <property type="entry name" value="Homeodomain-like"/>
    <property type="match status" value="2"/>
</dbReference>
<reference evidence="6" key="1">
    <citation type="submission" date="2020-08" db="EMBL/GenBank/DDBJ databases">
        <authorList>
            <person name="Cejkova D."/>
            <person name="Kubasova T."/>
            <person name="Jahodarova E."/>
            <person name="Rychlik I."/>
        </authorList>
    </citation>
    <scope>NUCLEOTIDE SEQUENCE</scope>
    <source>
        <strain evidence="6">An559</strain>
    </source>
</reference>
<sequence>MANPKFAQLGHQVIYRFVGGTPENGILSCGFMRKPTAQKSQINFKIPYYSCFVLLCGSGEYQDETGFCATLSPGCVVQRIPGRTHSTQVIGDGNWLEFYVSFGESCFHSLVSLGLLHPERPVSFCPNFESLISEFQQLLNQMTNSPDAELFYRLLECQQTAVQLVNPPPQYSQSEAMICRACAMLEKDLDKPLSPEQVARELCVGYEFFRKQFLKKTGITPGAYRRQKRMTAAQMMLMDGQSVKAVSQALGYSDPFSFSKQFKRCCGISPMAYAKDPQNTFSPSE</sequence>
<dbReference type="InterPro" id="IPR009057">
    <property type="entry name" value="Homeodomain-like_sf"/>
</dbReference>
<accession>A0A938X832</accession>
<dbReference type="InterPro" id="IPR018060">
    <property type="entry name" value="HTH_AraC"/>
</dbReference>
<dbReference type="AlphaFoldDB" id="A0A938X832"/>
<dbReference type="PANTHER" id="PTHR46796">
    <property type="entry name" value="HTH-TYPE TRANSCRIPTIONAL ACTIVATOR RHAS-RELATED"/>
    <property type="match status" value="1"/>
</dbReference>
<keyword evidence="3" id="KW-0010">Activator</keyword>
<dbReference type="SMART" id="SM00342">
    <property type="entry name" value="HTH_ARAC"/>
    <property type="match status" value="1"/>
</dbReference>
<protein>
    <submittedName>
        <fullName evidence="6">Helix-turn-helix transcriptional regulator</fullName>
    </submittedName>
</protein>
<dbReference type="InterPro" id="IPR037923">
    <property type="entry name" value="HTH-like"/>
</dbReference>
<organism evidence="6 7">
    <name type="scientific">Merdimmobilis hominis</name>
    <dbReference type="NCBI Taxonomy" id="2897707"/>
    <lineage>
        <taxon>Bacteria</taxon>
        <taxon>Bacillati</taxon>
        <taxon>Bacillota</taxon>
        <taxon>Clostridia</taxon>
        <taxon>Eubacteriales</taxon>
        <taxon>Oscillospiraceae</taxon>
        <taxon>Merdimmobilis</taxon>
    </lineage>
</organism>
<gene>
    <name evidence="6" type="ORF">H6A12_10880</name>
</gene>
<dbReference type="GO" id="GO:0043565">
    <property type="term" value="F:sequence-specific DNA binding"/>
    <property type="evidence" value="ECO:0007669"/>
    <property type="project" value="InterPro"/>
</dbReference>
<evidence type="ECO:0000313" key="6">
    <source>
        <dbReference type="EMBL" id="MBM6921653.1"/>
    </source>
</evidence>
<evidence type="ECO:0000256" key="3">
    <source>
        <dbReference type="ARBA" id="ARBA00023159"/>
    </source>
</evidence>
<dbReference type="RefSeq" id="WP_204447801.1">
    <property type="nucleotide sequence ID" value="NZ_JACJKY010000021.1"/>
</dbReference>
<evidence type="ECO:0000259" key="5">
    <source>
        <dbReference type="PROSITE" id="PS01124"/>
    </source>
</evidence>
<keyword evidence="1" id="KW-0805">Transcription regulation</keyword>
<dbReference type="InterPro" id="IPR018062">
    <property type="entry name" value="HTH_AraC-typ_CS"/>
</dbReference>
<keyword evidence="7" id="KW-1185">Reference proteome</keyword>
<keyword evidence="4" id="KW-0804">Transcription</keyword>
<proteinExistence type="predicted"/>
<feature type="domain" description="HTH araC/xylS-type" evidence="5">
    <location>
        <begin position="179"/>
        <end position="276"/>
    </location>
</feature>
<dbReference type="PROSITE" id="PS00041">
    <property type="entry name" value="HTH_ARAC_FAMILY_1"/>
    <property type="match status" value="1"/>
</dbReference>